<evidence type="ECO:0000313" key="2">
    <source>
        <dbReference type="Proteomes" id="UP000580250"/>
    </source>
</evidence>
<sequence>MDRLPVFSFKRQQKWFKNTFTSSDDGKIFGNLLLMTSETAHKGHQEGN</sequence>
<comment type="caution">
    <text evidence="1">The sequence shown here is derived from an EMBL/GenBank/DDBJ whole genome shotgun (WGS) entry which is preliminary data.</text>
</comment>
<dbReference type="Proteomes" id="UP000580250">
    <property type="component" value="Unassembled WGS sequence"/>
</dbReference>
<protein>
    <submittedName>
        <fullName evidence="1">Uncharacterized protein</fullName>
    </submittedName>
</protein>
<gene>
    <name evidence="1" type="ORF">MENT_LOCUS1953</name>
</gene>
<proteinExistence type="predicted"/>
<reference evidence="1 2" key="1">
    <citation type="submission" date="2020-08" db="EMBL/GenBank/DDBJ databases">
        <authorList>
            <person name="Koutsovoulos G."/>
            <person name="Danchin GJ E."/>
        </authorList>
    </citation>
    <scope>NUCLEOTIDE SEQUENCE [LARGE SCALE GENOMIC DNA]</scope>
</reference>
<name>A0A6V7TM87_MELEN</name>
<accession>A0A6V7TM87</accession>
<dbReference type="AlphaFoldDB" id="A0A6V7TM87"/>
<organism evidence="1 2">
    <name type="scientific">Meloidogyne enterolobii</name>
    <name type="common">Root-knot nematode worm</name>
    <name type="synonym">Meloidogyne mayaguensis</name>
    <dbReference type="NCBI Taxonomy" id="390850"/>
    <lineage>
        <taxon>Eukaryota</taxon>
        <taxon>Metazoa</taxon>
        <taxon>Ecdysozoa</taxon>
        <taxon>Nematoda</taxon>
        <taxon>Chromadorea</taxon>
        <taxon>Rhabditida</taxon>
        <taxon>Tylenchina</taxon>
        <taxon>Tylenchomorpha</taxon>
        <taxon>Tylenchoidea</taxon>
        <taxon>Meloidogynidae</taxon>
        <taxon>Meloidogyninae</taxon>
        <taxon>Meloidogyne</taxon>
    </lineage>
</organism>
<evidence type="ECO:0000313" key="1">
    <source>
        <dbReference type="EMBL" id="CAD2127585.1"/>
    </source>
</evidence>
<dbReference type="EMBL" id="CAJEWN010000006">
    <property type="protein sequence ID" value="CAD2127585.1"/>
    <property type="molecule type" value="Genomic_DNA"/>
</dbReference>